<name>A0A5M8RXK2_9BACI</name>
<evidence type="ECO:0000313" key="3">
    <source>
        <dbReference type="Proteomes" id="UP000324326"/>
    </source>
</evidence>
<feature type="domain" description="Winged helix DNA-binding" evidence="1">
    <location>
        <begin position="15"/>
        <end position="93"/>
    </location>
</feature>
<dbReference type="Pfam" id="PF13601">
    <property type="entry name" value="HTH_34"/>
    <property type="match status" value="1"/>
</dbReference>
<dbReference type="SUPFAM" id="SSF46785">
    <property type="entry name" value="Winged helix' DNA-binding domain"/>
    <property type="match status" value="1"/>
</dbReference>
<dbReference type="EMBL" id="QSND01000001">
    <property type="protein sequence ID" value="KAA6453375.1"/>
    <property type="molecule type" value="Genomic_DNA"/>
</dbReference>
<dbReference type="InterPro" id="IPR036390">
    <property type="entry name" value="WH_DNA-bd_sf"/>
</dbReference>
<sequence length="98" mass="10999">MSNVNELNDLIHAKVRLGIMSLLMTYESCDFRLLKKSLGITDGNLGSHLKKLEEAEYIQVTKTFVAKKPKTIIQVTDIGAQAYKNYIKTIEAILKNNG</sequence>
<evidence type="ECO:0000313" key="2">
    <source>
        <dbReference type="EMBL" id="KAA6453375.1"/>
    </source>
</evidence>
<dbReference type="PANTHER" id="PTHR37318">
    <property type="entry name" value="BSL7504 PROTEIN"/>
    <property type="match status" value="1"/>
</dbReference>
<gene>
    <name evidence="2" type="ORF">DX927_04025</name>
</gene>
<dbReference type="InterPro" id="IPR036388">
    <property type="entry name" value="WH-like_DNA-bd_sf"/>
</dbReference>
<accession>A0A5M8RXK2</accession>
<dbReference type="Proteomes" id="UP000324326">
    <property type="component" value="Unassembled WGS sequence"/>
</dbReference>
<dbReference type="InterPro" id="IPR027395">
    <property type="entry name" value="WH_DNA-bd_dom"/>
</dbReference>
<dbReference type="AlphaFoldDB" id="A0A5M8RXK2"/>
<dbReference type="RefSeq" id="WP_148956079.1">
    <property type="nucleotide sequence ID" value="NZ_QSND01000001.1"/>
</dbReference>
<protein>
    <submittedName>
        <fullName evidence="2">ArsR family transcriptional regulator</fullName>
    </submittedName>
</protein>
<evidence type="ECO:0000259" key="1">
    <source>
        <dbReference type="Pfam" id="PF13601"/>
    </source>
</evidence>
<dbReference type="PANTHER" id="PTHR37318:SF1">
    <property type="entry name" value="BSL7504 PROTEIN"/>
    <property type="match status" value="1"/>
</dbReference>
<reference evidence="2 3" key="1">
    <citation type="submission" date="2018-08" db="EMBL/GenBank/DDBJ databases">
        <title>Bacillus phenotypic plasticity.</title>
        <authorList>
            <person name="Hurtado E."/>
        </authorList>
    </citation>
    <scope>NUCLEOTIDE SEQUENCE [LARGE SCALE GENOMIC DNA]</scope>
    <source>
        <strain evidence="2 3">427</strain>
    </source>
</reference>
<dbReference type="Gene3D" id="1.10.10.10">
    <property type="entry name" value="Winged helix-like DNA-binding domain superfamily/Winged helix DNA-binding domain"/>
    <property type="match status" value="1"/>
</dbReference>
<proteinExistence type="predicted"/>
<organism evidence="2 3">
    <name type="scientific">Bacillus swezeyi</name>
    <dbReference type="NCBI Taxonomy" id="1925020"/>
    <lineage>
        <taxon>Bacteria</taxon>
        <taxon>Bacillati</taxon>
        <taxon>Bacillota</taxon>
        <taxon>Bacilli</taxon>
        <taxon>Bacillales</taxon>
        <taxon>Bacillaceae</taxon>
        <taxon>Bacillus</taxon>
    </lineage>
</organism>
<comment type="caution">
    <text evidence="2">The sequence shown here is derived from an EMBL/GenBank/DDBJ whole genome shotgun (WGS) entry which is preliminary data.</text>
</comment>